<accession>A0A6N2UBJ7</accession>
<feature type="compositionally biased region" description="Low complexity" evidence="1">
    <location>
        <begin position="241"/>
        <end position="253"/>
    </location>
</feature>
<dbReference type="RefSeq" id="WP_225982510.1">
    <property type="nucleotide sequence ID" value="NZ_CACRSU010000017.1"/>
</dbReference>
<dbReference type="AlphaFoldDB" id="A0A6N2UBJ7"/>
<protein>
    <submittedName>
        <fullName evidence="2">Uncharacterized protein</fullName>
    </submittedName>
</protein>
<sequence>MNTNTLPATILAAKEKFELACKDASALQIVSNFGAAFTAVNVIALLREAMTDEVMDKVFMPLMNTKIGFLTDRNGRARSGGRAPLPLYTRDIVRDCIIDAVTIGLLPTGNQFNIIAERMYPTKEGYTSLLRKLGVKYFIDTSYDKGQTQNFAEIPCKINYEYNGEKNGFSIIATVKKDDYSSHDQLRGKAERKAKKALYEYITGCDFGDADEQSSVPIVDAVAEEIKEEANAAPTIGVIDGQPIQAQQGQTAQSEPANPPQAREGRGSNNAKPLF</sequence>
<reference evidence="2" key="1">
    <citation type="submission" date="2019-11" db="EMBL/GenBank/DDBJ databases">
        <authorList>
            <person name="Feng L."/>
        </authorList>
    </citation>
    <scope>NUCLEOTIDE SEQUENCE</scope>
    <source>
        <strain evidence="2">BintestinalisLFYP9</strain>
    </source>
</reference>
<evidence type="ECO:0000256" key="1">
    <source>
        <dbReference type="SAM" id="MobiDB-lite"/>
    </source>
</evidence>
<feature type="region of interest" description="Disordered" evidence="1">
    <location>
        <begin position="233"/>
        <end position="275"/>
    </location>
</feature>
<organism evidence="2">
    <name type="scientific">Bacteroides intestinalis</name>
    <dbReference type="NCBI Taxonomy" id="329854"/>
    <lineage>
        <taxon>Bacteria</taxon>
        <taxon>Pseudomonadati</taxon>
        <taxon>Bacteroidota</taxon>
        <taxon>Bacteroidia</taxon>
        <taxon>Bacteroidales</taxon>
        <taxon>Bacteroidaceae</taxon>
        <taxon>Bacteroides</taxon>
    </lineage>
</organism>
<proteinExistence type="predicted"/>
<dbReference type="EMBL" id="CACRSU010000017">
    <property type="protein sequence ID" value="VYT15924.1"/>
    <property type="molecule type" value="Genomic_DNA"/>
</dbReference>
<name>A0A6N2UBJ7_9BACE</name>
<gene>
    <name evidence="2" type="ORF">BILFYP9_02022</name>
</gene>
<evidence type="ECO:0000313" key="2">
    <source>
        <dbReference type="EMBL" id="VYT15924.1"/>
    </source>
</evidence>